<dbReference type="AlphaFoldDB" id="A0A834HIM3"/>
<reference evidence="3" key="1">
    <citation type="submission" date="2020-08" db="EMBL/GenBank/DDBJ databases">
        <title>Genome sequencing and assembly of the red palm weevil Rhynchophorus ferrugineus.</title>
        <authorList>
            <person name="Dias G.B."/>
            <person name="Bergman C.M."/>
            <person name="Manee M."/>
        </authorList>
    </citation>
    <scope>NUCLEOTIDE SEQUENCE</scope>
    <source>
        <strain evidence="3">AA-2017</strain>
        <tissue evidence="3">Whole larva</tissue>
    </source>
</reference>
<feature type="compositionally biased region" description="Basic and acidic residues" evidence="1">
    <location>
        <begin position="89"/>
        <end position="108"/>
    </location>
</feature>
<feature type="region of interest" description="Disordered" evidence="1">
    <location>
        <begin position="64"/>
        <end position="108"/>
    </location>
</feature>
<evidence type="ECO:0000256" key="1">
    <source>
        <dbReference type="SAM" id="MobiDB-lite"/>
    </source>
</evidence>
<keyword evidence="2" id="KW-0812">Transmembrane</keyword>
<comment type="caution">
    <text evidence="3">The sequence shown here is derived from an EMBL/GenBank/DDBJ whole genome shotgun (WGS) entry which is preliminary data.</text>
</comment>
<gene>
    <name evidence="3" type="ORF">GWI33_004011</name>
</gene>
<proteinExistence type="predicted"/>
<dbReference type="EMBL" id="JAACXV010023813">
    <property type="protein sequence ID" value="KAF7262820.1"/>
    <property type="molecule type" value="Genomic_DNA"/>
</dbReference>
<organism evidence="3 4">
    <name type="scientific">Rhynchophorus ferrugineus</name>
    <name type="common">Red palm weevil</name>
    <name type="synonym">Curculio ferrugineus</name>
    <dbReference type="NCBI Taxonomy" id="354439"/>
    <lineage>
        <taxon>Eukaryota</taxon>
        <taxon>Metazoa</taxon>
        <taxon>Ecdysozoa</taxon>
        <taxon>Arthropoda</taxon>
        <taxon>Hexapoda</taxon>
        <taxon>Insecta</taxon>
        <taxon>Pterygota</taxon>
        <taxon>Neoptera</taxon>
        <taxon>Endopterygota</taxon>
        <taxon>Coleoptera</taxon>
        <taxon>Polyphaga</taxon>
        <taxon>Cucujiformia</taxon>
        <taxon>Curculionidae</taxon>
        <taxon>Dryophthorinae</taxon>
        <taxon>Rhynchophorus</taxon>
    </lineage>
</organism>
<dbReference type="Proteomes" id="UP000625711">
    <property type="component" value="Unassembled WGS sequence"/>
</dbReference>
<name>A0A834HIM3_RHYFE</name>
<keyword evidence="2" id="KW-0472">Membrane</keyword>
<protein>
    <submittedName>
        <fullName evidence="3">Uncharacterized protein</fullName>
    </submittedName>
</protein>
<feature type="transmembrane region" description="Helical" evidence="2">
    <location>
        <begin position="6"/>
        <end position="22"/>
    </location>
</feature>
<accession>A0A834HIM3</accession>
<evidence type="ECO:0000256" key="2">
    <source>
        <dbReference type="SAM" id="Phobius"/>
    </source>
</evidence>
<evidence type="ECO:0000313" key="3">
    <source>
        <dbReference type="EMBL" id="KAF7262820.1"/>
    </source>
</evidence>
<keyword evidence="2" id="KW-1133">Transmembrane helix</keyword>
<evidence type="ECO:0000313" key="4">
    <source>
        <dbReference type="Proteomes" id="UP000625711"/>
    </source>
</evidence>
<keyword evidence="4" id="KW-1185">Reference proteome</keyword>
<sequence>MDNYDAWAYVPTSVFVFFRFGWQFKNIRIINQQVTVLPLLRARSPPLPTMETSEIRRFRFGKRTGNKPRAMRHQINPSFDLTAHHRHQTRNDLRQSDSDSNRVERKKN</sequence>